<dbReference type="RefSeq" id="WP_246092865.1">
    <property type="nucleotide sequence ID" value="NZ_NBWZ01000001.1"/>
</dbReference>
<sequence>MTPDVTEPTDADTPADAPAGIPPGDGDFAAARREQLLTAPGADERDAAPRIDVSEVAPNTKRIDVRGDAAFRPGS</sequence>
<evidence type="ECO:0000313" key="2">
    <source>
        <dbReference type="EMBL" id="RFA10172.1"/>
    </source>
</evidence>
<comment type="caution">
    <text evidence="2">The sequence shown here is derived from an EMBL/GenBank/DDBJ whole genome shotgun (WGS) entry which is preliminary data.</text>
</comment>
<dbReference type="AlphaFoldDB" id="A0A3E0VJP1"/>
<name>A0A3E0VJP1_9MICO</name>
<protein>
    <recommendedName>
        <fullName evidence="4">Multidrug transporter</fullName>
    </recommendedName>
</protein>
<evidence type="ECO:0008006" key="4">
    <source>
        <dbReference type="Google" id="ProtNLM"/>
    </source>
</evidence>
<dbReference type="Proteomes" id="UP000256486">
    <property type="component" value="Unassembled WGS sequence"/>
</dbReference>
<keyword evidence="3" id="KW-1185">Reference proteome</keyword>
<reference evidence="2 3" key="1">
    <citation type="submission" date="2017-04" db="EMBL/GenBank/DDBJ databases">
        <title>Comparative genome analysis of Subtercola boreus.</title>
        <authorList>
            <person name="Cho Y.-J."/>
            <person name="Cho A."/>
            <person name="Kim O.-S."/>
            <person name="Lee J.-I."/>
        </authorList>
    </citation>
    <scope>NUCLEOTIDE SEQUENCE [LARGE SCALE GENOMIC DNA]</scope>
    <source>
        <strain evidence="2 3">K300</strain>
    </source>
</reference>
<evidence type="ECO:0000313" key="3">
    <source>
        <dbReference type="Proteomes" id="UP000256486"/>
    </source>
</evidence>
<organism evidence="2 3">
    <name type="scientific">Subtercola boreus</name>
    <dbReference type="NCBI Taxonomy" id="120213"/>
    <lineage>
        <taxon>Bacteria</taxon>
        <taxon>Bacillati</taxon>
        <taxon>Actinomycetota</taxon>
        <taxon>Actinomycetes</taxon>
        <taxon>Micrococcales</taxon>
        <taxon>Microbacteriaceae</taxon>
        <taxon>Subtercola</taxon>
    </lineage>
</organism>
<dbReference type="EMBL" id="NBWZ01000001">
    <property type="protein sequence ID" value="RFA10172.1"/>
    <property type="molecule type" value="Genomic_DNA"/>
</dbReference>
<evidence type="ECO:0000256" key="1">
    <source>
        <dbReference type="SAM" id="MobiDB-lite"/>
    </source>
</evidence>
<proteinExistence type="predicted"/>
<gene>
    <name evidence="2" type="ORF">B7R54_13865</name>
</gene>
<accession>A0A3E0VJP1</accession>
<feature type="region of interest" description="Disordered" evidence="1">
    <location>
        <begin position="1"/>
        <end position="27"/>
    </location>
</feature>